<dbReference type="Proteomes" id="UP001239462">
    <property type="component" value="Unassembled WGS sequence"/>
</dbReference>
<accession>A0ABT7PI32</accession>
<name>A0ABT7PI32_9BACT</name>
<evidence type="ECO:0000313" key="3">
    <source>
        <dbReference type="Proteomes" id="UP001239462"/>
    </source>
</evidence>
<organism evidence="2 3">
    <name type="scientific">Roseiconus lacunae</name>
    <dbReference type="NCBI Taxonomy" id="2605694"/>
    <lineage>
        <taxon>Bacteria</taxon>
        <taxon>Pseudomonadati</taxon>
        <taxon>Planctomycetota</taxon>
        <taxon>Planctomycetia</taxon>
        <taxon>Pirellulales</taxon>
        <taxon>Pirellulaceae</taxon>
        <taxon>Roseiconus</taxon>
    </lineage>
</organism>
<proteinExistence type="predicted"/>
<comment type="caution">
    <text evidence="2">The sequence shown here is derived from an EMBL/GenBank/DDBJ whole genome shotgun (WGS) entry which is preliminary data.</text>
</comment>
<sequence>MSATDLSFSIDVTANTSTADVTLPDVSGLIARRWESGLTDRLNEAHWEPAAPAGEPIDISLAEQLPEMRRRVTHEYKNNSYVEGTIGTHAVDIVGEDGPTLEVISDSDRYSDRAEKFWREWAELCDYTGEEGLPEIMQGWIRSIWREGGFTTQQVTRHPNVDGADFPSQFRIHSVDINRLETPWAESGNPNIAFGIRRDQDGVPLTYFFARPQHHGPYRIATGQFDPLPADLVHHGYIKHWPEQPIGYPLLASALNAIAGIRDYDQHVLDAADQAASHNEWFVNLNPDGAKFMPPDDKGFSVPDRRRVTRAAPPGWDVRFGDANHPTAEYVGHRKERMAEIGRAAAMPLMLIRLDSSGHNYSSARFDREGYVRHVRSWASWLGRRHLTRMAKVLFRELHLAGELPRMPLGTTLRWNFPPPPEVDPIKSRGEEKLGLQNKTLPFAEACRRNHRNEDDVIASWARTFKKLKAAGLSDADIHTFFKSSWAPKAGGGSSAMPNAAKDASESPTGATGVPNGARNN</sequence>
<evidence type="ECO:0000256" key="1">
    <source>
        <dbReference type="SAM" id="MobiDB-lite"/>
    </source>
</evidence>
<reference evidence="2 3" key="1">
    <citation type="submission" date="2023-06" db="EMBL/GenBank/DDBJ databases">
        <title>Roseiconus lacunae JC819 isolated from Gulf of Mannar region, Tamil Nadu.</title>
        <authorList>
            <person name="Pk S."/>
            <person name="Ch S."/>
            <person name="Ch V.R."/>
        </authorList>
    </citation>
    <scope>NUCLEOTIDE SEQUENCE [LARGE SCALE GENOMIC DNA]</scope>
    <source>
        <strain evidence="2 3">JC819</strain>
    </source>
</reference>
<gene>
    <name evidence="2" type="ORF">QTN89_10400</name>
</gene>
<dbReference type="Pfam" id="PF05136">
    <property type="entry name" value="Phage_portal_2"/>
    <property type="match status" value="1"/>
</dbReference>
<dbReference type="RefSeq" id="WP_289163370.1">
    <property type="nucleotide sequence ID" value="NZ_JASZZN010000006.1"/>
</dbReference>
<feature type="region of interest" description="Disordered" evidence="1">
    <location>
        <begin position="486"/>
        <end position="521"/>
    </location>
</feature>
<evidence type="ECO:0000313" key="2">
    <source>
        <dbReference type="EMBL" id="MDM4015841.1"/>
    </source>
</evidence>
<protein>
    <submittedName>
        <fullName evidence="2">Phage portal protein</fullName>
    </submittedName>
</protein>
<keyword evidence="3" id="KW-1185">Reference proteome</keyword>
<dbReference type="EMBL" id="JASZZN010000006">
    <property type="protein sequence ID" value="MDM4015841.1"/>
    <property type="molecule type" value="Genomic_DNA"/>
</dbReference>
<dbReference type="InterPro" id="IPR006429">
    <property type="entry name" value="Phage_lambda_portal"/>
</dbReference>